<sequence length="221" mass="25772">MKTLFNYLLIITNNVFIFILMVIALSCSSTKLNTTWKNPDFQTFIPEKILVVGVTQNYDARKTYEFQLVKALNSRNIKALQSSVVFEKSFVDSKQTEKDIKNQVDKLLSNGYDTVLVSLVKGIDKNESYATDSPKTDYHLRKFIGYYLAYQDAYFKQDYYNKYKVYNIETSIYNLKKDTNESLIWRATFDLIDPENNADVIDSHVKKLVKALEKDNIISRR</sequence>
<dbReference type="EMBL" id="FOFN01000002">
    <property type="protein sequence ID" value="SEQ34961.1"/>
    <property type="molecule type" value="Genomic_DNA"/>
</dbReference>
<dbReference type="OrthoDB" id="6077795at2"/>
<organism evidence="2 3">
    <name type="scientific">Hyunsoonleella jejuensis</name>
    <dbReference type="NCBI Taxonomy" id="419940"/>
    <lineage>
        <taxon>Bacteria</taxon>
        <taxon>Pseudomonadati</taxon>
        <taxon>Bacteroidota</taxon>
        <taxon>Flavobacteriia</taxon>
        <taxon>Flavobacteriales</taxon>
        <taxon>Flavobacteriaceae</taxon>
    </lineage>
</organism>
<dbReference type="RefSeq" id="WP_092577931.1">
    <property type="nucleotide sequence ID" value="NZ_FOFN01000002.1"/>
</dbReference>
<evidence type="ECO:0008006" key="4">
    <source>
        <dbReference type="Google" id="ProtNLM"/>
    </source>
</evidence>
<keyword evidence="1" id="KW-1133">Transmembrane helix</keyword>
<dbReference type="AlphaFoldDB" id="A0A1H9FAK1"/>
<reference evidence="2 3" key="1">
    <citation type="submission" date="2016-10" db="EMBL/GenBank/DDBJ databases">
        <authorList>
            <person name="de Groot N.N."/>
        </authorList>
    </citation>
    <scope>NUCLEOTIDE SEQUENCE [LARGE SCALE GENOMIC DNA]</scope>
    <source>
        <strain evidence="2 3">DSM 21035</strain>
    </source>
</reference>
<gene>
    <name evidence="2" type="ORF">SAMN05421824_1422</name>
</gene>
<dbReference type="STRING" id="419940.SAMN05421824_1422"/>
<evidence type="ECO:0000313" key="2">
    <source>
        <dbReference type="EMBL" id="SEQ34961.1"/>
    </source>
</evidence>
<name>A0A1H9FAK1_9FLAO</name>
<evidence type="ECO:0000313" key="3">
    <source>
        <dbReference type="Proteomes" id="UP000198999"/>
    </source>
</evidence>
<protein>
    <recommendedName>
        <fullName evidence="4">Cardiolipin synthetase</fullName>
    </recommendedName>
</protein>
<accession>A0A1H9FAK1</accession>
<feature type="transmembrane region" description="Helical" evidence="1">
    <location>
        <begin position="7"/>
        <end position="25"/>
    </location>
</feature>
<keyword evidence="1" id="KW-0472">Membrane</keyword>
<proteinExistence type="predicted"/>
<keyword evidence="3" id="KW-1185">Reference proteome</keyword>
<dbReference type="PROSITE" id="PS51257">
    <property type="entry name" value="PROKAR_LIPOPROTEIN"/>
    <property type="match status" value="1"/>
</dbReference>
<keyword evidence="1" id="KW-0812">Transmembrane</keyword>
<evidence type="ECO:0000256" key="1">
    <source>
        <dbReference type="SAM" id="Phobius"/>
    </source>
</evidence>
<dbReference type="Proteomes" id="UP000198999">
    <property type="component" value="Unassembled WGS sequence"/>
</dbReference>